<dbReference type="SUPFAM" id="SSF47413">
    <property type="entry name" value="lambda repressor-like DNA-binding domains"/>
    <property type="match status" value="1"/>
</dbReference>
<dbReference type="InterPro" id="IPR041413">
    <property type="entry name" value="MLTR_LBD"/>
</dbReference>
<name>A0A1M6KLB5_9BACT</name>
<protein>
    <submittedName>
        <fullName evidence="2">Transcriptional regulator, contains XRE-family HTH domain</fullName>
    </submittedName>
</protein>
<dbReference type="Pfam" id="PF01381">
    <property type="entry name" value="HTH_3"/>
    <property type="match status" value="1"/>
</dbReference>
<keyword evidence="3" id="KW-1185">Reference proteome</keyword>
<dbReference type="Pfam" id="PF17765">
    <property type="entry name" value="MLTR_LBD"/>
    <property type="match status" value="1"/>
</dbReference>
<feature type="domain" description="HTH cro/C1-type" evidence="1">
    <location>
        <begin position="18"/>
        <end position="72"/>
    </location>
</feature>
<dbReference type="AlphaFoldDB" id="A0A1M6KLB5"/>
<dbReference type="PANTHER" id="PTHR35010:SF4">
    <property type="entry name" value="BLL5781 PROTEIN"/>
    <property type="match status" value="1"/>
</dbReference>
<evidence type="ECO:0000313" key="2">
    <source>
        <dbReference type="EMBL" id="SHJ59767.1"/>
    </source>
</evidence>
<gene>
    <name evidence="2" type="ORF">SAMN02745216_01931</name>
</gene>
<dbReference type="SMART" id="SM00530">
    <property type="entry name" value="HTH_XRE"/>
    <property type="match status" value="1"/>
</dbReference>
<proteinExistence type="predicted"/>
<evidence type="ECO:0000259" key="1">
    <source>
        <dbReference type="PROSITE" id="PS50943"/>
    </source>
</evidence>
<reference evidence="3" key="1">
    <citation type="submission" date="2016-11" db="EMBL/GenBank/DDBJ databases">
        <authorList>
            <person name="Varghese N."/>
            <person name="Submissions S."/>
        </authorList>
    </citation>
    <scope>NUCLEOTIDE SEQUENCE [LARGE SCALE GENOMIC DNA]</scope>
    <source>
        <strain evidence="3">DSM 16219</strain>
    </source>
</reference>
<organism evidence="2 3">
    <name type="scientific">Desulfatibacillum alkenivorans DSM 16219</name>
    <dbReference type="NCBI Taxonomy" id="1121393"/>
    <lineage>
        <taxon>Bacteria</taxon>
        <taxon>Pseudomonadati</taxon>
        <taxon>Thermodesulfobacteriota</taxon>
        <taxon>Desulfobacteria</taxon>
        <taxon>Desulfobacterales</taxon>
        <taxon>Desulfatibacillaceae</taxon>
        <taxon>Desulfatibacillum</taxon>
    </lineage>
</organism>
<dbReference type="STRING" id="1121393.SAMN02745216_01931"/>
<sequence>MLNFVGAHKKTESVGDMLRLWRKHNKVSQMDLALDAGISSKHLSFVETGRSKPSRELILKIAGCLKLPLRQRNALLMAAGFASQFKEEPFEGEKMSMVRSALERILQKHEPYPAIVINAAYKILMKNSGYQQVVKTLVGENVFKKYDNVYRMVFAEDGLKNYIIHWPMVEQFMMDRLLGEAVSTQNEELIDLYKDMSKLNIHDSIVDADIDADMPIMILTFEKDSVRASFFTTITTLGTPLDLTTQELRVELLFPADEATKQLFCAAI</sequence>
<accession>A0A1M6KLB5</accession>
<dbReference type="CDD" id="cd00093">
    <property type="entry name" value="HTH_XRE"/>
    <property type="match status" value="1"/>
</dbReference>
<dbReference type="InterPro" id="IPR001387">
    <property type="entry name" value="Cro/C1-type_HTH"/>
</dbReference>
<dbReference type="RefSeq" id="WP_073475279.1">
    <property type="nucleotide sequence ID" value="NZ_FQZU01000009.1"/>
</dbReference>
<dbReference type="EMBL" id="FQZU01000009">
    <property type="protein sequence ID" value="SHJ59767.1"/>
    <property type="molecule type" value="Genomic_DNA"/>
</dbReference>
<dbReference type="PROSITE" id="PS50943">
    <property type="entry name" value="HTH_CROC1"/>
    <property type="match status" value="1"/>
</dbReference>
<dbReference type="PANTHER" id="PTHR35010">
    <property type="entry name" value="BLL4672 PROTEIN-RELATED"/>
    <property type="match status" value="1"/>
</dbReference>
<dbReference type="Gene3D" id="1.10.260.40">
    <property type="entry name" value="lambda repressor-like DNA-binding domains"/>
    <property type="match status" value="1"/>
</dbReference>
<evidence type="ECO:0000313" key="3">
    <source>
        <dbReference type="Proteomes" id="UP000183994"/>
    </source>
</evidence>
<dbReference type="GO" id="GO:0003677">
    <property type="term" value="F:DNA binding"/>
    <property type="evidence" value="ECO:0007669"/>
    <property type="project" value="InterPro"/>
</dbReference>
<dbReference type="Proteomes" id="UP000183994">
    <property type="component" value="Unassembled WGS sequence"/>
</dbReference>
<dbReference type="InterPro" id="IPR010982">
    <property type="entry name" value="Lambda_DNA-bd_dom_sf"/>
</dbReference>